<organism evidence="4 5">
    <name type="scientific">Pedobacter hartonius</name>
    <dbReference type="NCBI Taxonomy" id="425514"/>
    <lineage>
        <taxon>Bacteria</taxon>
        <taxon>Pseudomonadati</taxon>
        <taxon>Bacteroidota</taxon>
        <taxon>Sphingobacteriia</taxon>
        <taxon>Sphingobacteriales</taxon>
        <taxon>Sphingobacteriaceae</taxon>
        <taxon>Pedobacter</taxon>
    </lineage>
</organism>
<evidence type="ECO:0000313" key="4">
    <source>
        <dbReference type="EMBL" id="SDZ85795.1"/>
    </source>
</evidence>
<gene>
    <name evidence="4" type="ORF">SAMN05443550_101229</name>
</gene>
<sequence>MQEILSKKILGQRIKSLRTEKAYAQAYVANFLNLSRSNYSQIELGNQYPTYHTLNAISRHYNKSYEWLLHGQEEQESAEISRMNISFVSVVKELEANLKSFSVSLSQLKEELEQLKNEMIVS</sequence>
<protein>
    <submittedName>
        <fullName evidence="4">DNA-binding transcriptional regulator, XRE-family HTH domain</fullName>
    </submittedName>
</protein>
<reference evidence="4 5" key="1">
    <citation type="submission" date="2016-10" db="EMBL/GenBank/DDBJ databases">
        <authorList>
            <person name="de Groot N.N."/>
        </authorList>
    </citation>
    <scope>NUCLEOTIDE SEQUENCE [LARGE SCALE GENOMIC DNA]</scope>
    <source>
        <strain evidence="4 5">DSM 19033</strain>
    </source>
</reference>
<dbReference type="PANTHER" id="PTHR46558">
    <property type="entry name" value="TRACRIPTIONAL REGULATORY PROTEIN-RELATED-RELATED"/>
    <property type="match status" value="1"/>
</dbReference>
<dbReference type="InterPro" id="IPR010982">
    <property type="entry name" value="Lambda_DNA-bd_dom_sf"/>
</dbReference>
<keyword evidence="2" id="KW-0175">Coiled coil</keyword>
<evidence type="ECO:0000259" key="3">
    <source>
        <dbReference type="PROSITE" id="PS50943"/>
    </source>
</evidence>
<keyword evidence="5" id="KW-1185">Reference proteome</keyword>
<dbReference type="Proteomes" id="UP000198850">
    <property type="component" value="Unassembled WGS sequence"/>
</dbReference>
<evidence type="ECO:0000313" key="5">
    <source>
        <dbReference type="Proteomes" id="UP000198850"/>
    </source>
</evidence>
<dbReference type="RefSeq" id="WP_090554338.1">
    <property type="nucleotide sequence ID" value="NZ_FNRA01000001.1"/>
</dbReference>
<proteinExistence type="predicted"/>
<dbReference type="EMBL" id="FNRA01000001">
    <property type="protein sequence ID" value="SDZ85795.1"/>
    <property type="molecule type" value="Genomic_DNA"/>
</dbReference>
<dbReference type="InterPro" id="IPR001387">
    <property type="entry name" value="Cro/C1-type_HTH"/>
</dbReference>
<dbReference type="SMART" id="SM00530">
    <property type="entry name" value="HTH_XRE"/>
    <property type="match status" value="1"/>
</dbReference>
<dbReference type="CDD" id="cd00093">
    <property type="entry name" value="HTH_XRE"/>
    <property type="match status" value="1"/>
</dbReference>
<evidence type="ECO:0000256" key="2">
    <source>
        <dbReference type="SAM" id="Coils"/>
    </source>
</evidence>
<name>A0A1H3WFC5_9SPHI</name>
<evidence type="ECO:0000256" key="1">
    <source>
        <dbReference type="ARBA" id="ARBA00023125"/>
    </source>
</evidence>
<dbReference type="SUPFAM" id="SSF47413">
    <property type="entry name" value="lambda repressor-like DNA-binding domains"/>
    <property type="match status" value="1"/>
</dbReference>
<feature type="coiled-coil region" evidence="2">
    <location>
        <begin position="91"/>
        <end position="118"/>
    </location>
</feature>
<dbReference type="Gene3D" id="1.10.260.40">
    <property type="entry name" value="lambda repressor-like DNA-binding domains"/>
    <property type="match status" value="1"/>
</dbReference>
<dbReference type="OrthoDB" id="9804491at2"/>
<dbReference type="PANTHER" id="PTHR46558:SF11">
    <property type="entry name" value="HTH-TYPE TRANSCRIPTIONAL REGULATOR XRE"/>
    <property type="match status" value="1"/>
</dbReference>
<feature type="domain" description="HTH cro/C1-type" evidence="3">
    <location>
        <begin position="14"/>
        <end position="68"/>
    </location>
</feature>
<dbReference type="STRING" id="425514.SAMN05443550_101229"/>
<accession>A0A1H3WFC5</accession>
<dbReference type="GO" id="GO:0003677">
    <property type="term" value="F:DNA binding"/>
    <property type="evidence" value="ECO:0007669"/>
    <property type="project" value="UniProtKB-KW"/>
</dbReference>
<dbReference type="Pfam" id="PF12844">
    <property type="entry name" value="HTH_19"/>
    <property type="match status" value="1"/>
</dbReference>
<dbReference type="PROSITE" id="PS50943">
    <property type="entry name" value="HTH_CROC1"/>
    <property type="match status" value="1"/>
</dbReference>
<keyword evidence="1 4" id="KW-0238">DNA-binding</keyword>
<dbReference type="AlphaFoldDB" id="A0A1H3WFC5"/>